<name>A0A222YVN1_9CAUD</name>
<gene>
    <name evidence="1" type="ORF">SEA_MILDRED21_112</name>
</gene>
<sequence>MENKDKLEFGTKVTIFGEHATVWDLCENNTSVIKVLMKNGRFAGDVLIAVLGKVKLGWR</sequence>
<reference evidence="1 2" key="1">
    <citation type="submission" date="2017-05" db="EMBL/GenBank/DDBJ databases">
        <authorList>
            <person name="Chapman J."/>
            <person name="Chang C."/>
            <person name="Suresh T."/>
            <person name="Shishido T.C."/>
            <person name="Bindert I."/>
            <person name="Shaffer C.D."/>
            <person name="Weston-Hafer K.A."/>
            <person name="Russell D.A."/>
            <person name="Pope W.H."/>
            <person name="Jacobs-Sera D."/>
            <person name="Hendrix R.W."/>
            <person name="Hatfull G.F."/>
        </authorList>
    </citation>
    <scope>NUCLEOTIDE SEQUENCE [LARGE SCALE GENOMIC DNA]</scope>
</reference>
<evidence type="ECO:0000313" key="2">
    <source>
        <dbReference type="Proteomes" id="UP000223009"/>
    </source>
</evidence>
<dbReference type="Proteomes" id="UP000223009">
    <property type="component" value="Segment"/>
</dbReference>
<organism evidence="1 2">
    <name type="scientific">Streptomyces phage Mildred21</name>
    <dbReference type="NCBI Taxonomy" id="2023959"/>
    <lineage>
        <taxon>Viruses</taxon>
        <taxon>Duplodnaviria</taxon>
        <taxon>Heunggongvirae</taxon>
        <taxon>Uroviricota</taxon>
        <taxon>Caudoviricetes</taxon>
        <taxon>Stanwilliamsviridae</taxon>
        <taxon>Boydwoodruffvirinae</taxon>
        <taxon>Samistivirus</taxon>
        <taxon>Samistivirus mildred21</taxon>
    </lineage>
</organism>
<proteinExistence type="predicted"/>
<keyword evidence="2" id="KW-1185">Reference proteome</keyword>
<dbReference type="EMBL" id="MF155946">
    <property type="protein sequence ID" value="ASR75513.1"/>
    <property type="molecule type" value="Genomic_DNA"/>
</dbReference>
<accession>A0A222YVN1</accession>
<evidence type="ECO:0000313" key="1">
    <source>
        <dbReference type="EMBL" id="ASR75513.1"/>
    </source>
</evidence>
<protein>
    <submittedName>
        <fullName evidence="1">Uncharacterized protein</fullName>
    </submittedName>
</protein>